<dbReference type="RefSeq" id="WP_379846581.1">
    <property type="nucleotide sequence ID" value="NZ_JBHSMA010000004.1"/>
</dbReference>
<name>A0ABW0IE82_9BACT</name>
<gene>
    <name evidence="1" type="ORF">ACFPMF_15290</name>
</gene>
<evidence type="ECO:0000313" key="2">
    <source>
        <dbReference type="Proteomes" id="UP001596106"/>
    </source>
</evidence>
<dbReference type="Proteomes" id="UP001596106">
    <property type="component" value="Unassembled WGS sequence"/>
</dbReference>
<comment type="caution">
    <text evidence="1">The sequence shown here is derived from an EMBL/GenBank/DDBJ whole genome shotgun (WGS) entry which is preliminary data.</text>
</comment>
<reference evidence="2" key="1">
    <citation type="journal article" date="2019" name="Int. J. Syst. Evol. Microbiol.">
        <title>The Global Catalogue of Microorganisms (GCM) 10K type strain sequencing project: providing services to taxonomists for standard genome sequencing and annotation.</title>
        <authorList>
            <consortium name="The Broad Institute Genomics Platform"/>
            <consortium name="The Broad Institute Genome Sequencing Center for Infectious Disease"/>
            <person name="Wu L."/>
            <person name="Ma J."/>
        </authorList>
    </citation>
    <scope>NUCLEOTIDE SEQUENCE [LARGE SCALE GENOMIC DNA]</scope>
    <source>
        <strain evidence="2">CCUG 55250</strain>
    </source>
</reference>
<protein>
    <submittedName>
        <fullName evidence="1">Uncharacterized protein</fullName>
    </submittedName>
</protein>
<organism evidence="1 2">
    <name type="scientific">Larkinella bovis</name>
    <dbReference type="NCBI Taxonomy" id="683041"/>
    <lineage>
        <taxon>Bacteria</taxon>
        <taxon>Pseudomonadati</taxon>
        <taxon>Bacteroidota</taxon>
        <taxon>Cytophagia</taxon>
        <taxon>Cytophagales</taxon>
        <taxon>Spirosomataceae</taxon>
        <taxon>Larkinella</taxon>
    </lineage>
</organism>
<sequence length="70" mass="8159">MTYQKQPNPYIGPDGRIIPGMAGLASVFAKQEDEKWLASLSEEERAEELRQRWQLHEHMNISMPAEYNLK</sequence>
<proteinExistence type="predicted"/>
<accession>A0ABW0IE82</accession>
<evidence type="ECO:0000313" key="1">
    <source>
        <dbReference type="EMBL" id="MFC5410686.1"/>
    </source>
</evidence>
<keyword evidence="2" id="KW-1185">Reference proteome</keyword>
<dbReference type="EMBL" id="JBHSMA010000004">
    <property type="protein sequence ID" value="MFC5410686.1"/>
    <property type="molecule type" value="Genomic_DNA"/>
</dbReference>